<gene>
    <name evidence="2" type="ORF">EM20IM_06160</name>
</gene>
<accession>A0ABX7PTG5</accession>
<evidence type="ECO:0000313" key="2">
    <source>
        <dbReference type="EMBL" id="QSR86095.1"/>
    </source>
</evidence>
<dbReference type="Pfam" id="PF18765">
    <property type="entry name" value="Polbeta"/>
    <property type="match status" value="1"/>
</dbReference>
<keyword evidence="3" id="KW-1185">Reference proteome</keyword>
<proteinExistence type="predicted"/>
<sequence length="116" mass="13394">MSHPTDSEPIEIILGKARQIIREEVERAGFQVRRALLFGSRARRECRPDSDWDFYVIIAPAAPRKTRWEIADRICDRLAEEQIWADVFVQSEETAIQRAGDTGSLTYYVLKEGIEL</sequence>
<reference evidence="2 3" key="1">
    <citation type="submission" date="2020-12" db="EMBL/GenBank/DDBJ databases">
        <authorList>
            <person name="Awala S.I."/>
            <person name="Gwak J.-H."/>
            <person name="Kim S.-J."/>
            <person name="Rhee S.-K."/>
        </authorList>
    </citation>
    <scope>NUCLEOTIDE SEQUENCE [LARGE SCALE GENOMIC DNA]</scope>
    <source>
        <strain evidence="2 3">IT5</strain>
    </source>
</reference>
<protein>
    <submittedName>
        <fullName evidence="2">Nucleotidyltransferase domain-containing protein</fullName>
    </submittedName>
</protein>
<organism evidence="2 3">
    <name type="scientific">Candidatus Methylacidiphilum infernorum</name>
    <dbReference type="NCBI Taxonomy" id="511746"/>
    <lineage>
        <taxon>Bacteria</taxon>
        <taxon>Pseudomonadati</taxon>
        <taxon>Verrucomicrobiota</taxon>
        <taxon>Methylacidiphilae</taxon>
        <taxon>Methylacidiphilales</taxon>
        <taxon>Methylacidiphilaceae</taxon>
        <taxon>Methylacidiphilum (ex Ratnadevi et al. 2023)</taxon>
    </lineage>
</organism>
<dbReference type="EMBL" id="CP065956">
    <property type="protein sequence ID" value="QSR86095.1"/>
    <property type="molecule type" value="Genomic_DNA"/>
</dbReference>
<dbReference type="SUPFAM" id="SSF81301">
    <property type="entry name" value="Nucleotidyltransferase"/>
    <property type="match status" value="1"/>
</dbReference>
<feature type="domain" description="Polymerase beta nucleotidyltransferase" evidence="1">
    <location>
        <begin position="30"/>
        <end position="78"/>
    </location>
</feature>
<dbReference type="CDD" id="cd05403">
    <property type="entry name" value="NT_KNTase_like"/>
    <property type="match status" value="1"/>
</dbReference>
<dbReference type="Proteomes" id="UP000663088">
    <property type="component" value="Chromosome"/>
</dbReference>
<dbReference type="RefSeq" id="WP_206844314.1">
    <property type="nucleotide sequence ID" value="NZ_CP065956.1"/>
</dbReference>
<name>A0ABX7PTG5_9BACT</name>
<dbReference type="InterPro" id="IPR043519">
    <property type="entry name" value="NT_sf"/>
</dbReference>
<dbReference type="InterPro" id="IPR041633">
    <property type="entry name" value="Polbeta"/>
</dbReference>
<evidence type="ECO:0000259" key="1">
    <source>
        <dbReference type="Pfam" id="PF18765"/>
    </source>
</evidence>
<dbReference type="Gene3D" id="3.30.460.10">
    <property type="entry name" value="Beta Polymerase, domain 2"/>
    <property type="match status" value="1"/>
</dbReference>
<evidence type="ECO:0000313" key="3">
    <source>
        <dbReference type="Proteomes" id="UP000663088"/>
    </source>
</evidence>